<keyword evidence="2" id="KW-0732">Signal</keyword>
<feature type="region of interest" description="Disordered" evidence="1">
    <location>
        <begin position="36"/>
        <end position="72"/>
    </location>
</feature>
<dbReference type="RefSeq" id="WP_189469076.1">
    <property type="nucleotide sequence ID" value="NZ_BMXS01000010.1"/>
</dbReference>
<evidence type="ECO:0000313" key="4">
    <source>
        <dbReference type="Proteomes" id="UP000653056"/>
    </source>
</evidence>
<gene>
    <name evidence="3" type="ORF">GCM10007160_21830</name>
</gene>
<keyword evidence="4" id="KW-1185">Reference proteome</keyword>
<evidence type="ECO:0000313" key="3">
    <source>
        <dbReference type="EMBL" id="GGX93998.1"/>
    </source>
</evidence>
<dbReference type="PROSITE" id="PS51257">
    <property type="entry name" value="PROKAR_LIPOPROTEIN"/>
    <property type="match status" value="1"/>
</dbReference>
<feature type="compositionally biased region" description="Polar residues" evidence="1">
    <location>
        <begin position="63"/>
        <end position="72"/>
    </location>
</feature>
<dbReference type="Proteomes" id="UP000653056">
    <property type="component" value="Unassembled WGS sequence"/>
</dbReference>
<protein>
    <recommendedName>
        <fullName evidence="5">YgdI/YgdR family lipoprotein</fullName>
    </recommendedName>
</protein>
<dbReference type="EMBL" id="BMXS01000010">
    <property type="protein sequence ID" value="GGX93998.1"/>
    <property type="molecule type" value="Genomic_DNA"/>
</dbReference>
<evidence type="ECO:0000256" key="1">
    <source>
        <dbReference type="SAM" id="MobiDB-lite"/>
    </source>
</evidence>
<comment type="caution">
    <text evidence="3">The sequence shown here is derived from an EMBL/GenBank/DDBJ whole genome shotgun (WGS) entry which is preliminary data.</text>
</comment>
<name>A0ABQ2YSL1_9GAMM</name>
<organism evidence="3 4">
    <name type="scientific">Litchfieldella qijiaojingensis</name>
    <dbReference type="NCBI Taxonomy" id="980347"/>
    <lineage>
        <taxon>Bacteria</taxon>
        <taxon>Pseudomonadati</taxon>
        <taxon>Pseudomonadota</taxon>
        <taxon>Gammaproteobacteria</taxon>
        <taxon>Oceanospirillales</taxon>
        <taxon>Halomonadaceae</taxon>
        <taxon>Litchfieldella</taxon>
    </lineage>
</organism>
<evidence type="ECO:0000256" key="2">
    <source>
        <dbReference type="SAM" id="SignalP"/>
    </source>
</evidence>
<evidence type="ECO:0008006" key="5">
    <source>
        <dbReference type="Google" id="ProtNLM"/>
    </source>
</evidence>
<feature type="chain" id="PRO_5045315642" description="YgdI/YgdR family lipoprotein" evidence="2">
    <location>
        <begin position="29"/>
        <end position="72"/>
    </location>
</feature>
<proteinExistence type="predicted"/>
<feature type="signal peptide" evidence="2">
    <location>
        <begin position="1"/>
        <end position="28"/>
    </location>
</feature>
<sequence>MPHPQRLFFALSASALLAIAITGCTVNTYPDGSRETVWGVPQDTDGNNAQYRPGTIRDKNGEVRQQTELPKR</sequence>
<accession>A0ABQ2YSL1</accession>
<reference evidence="4" key="1">
    <citation type="journal article" date="2019" name="Int. J. Syst. Evol. Microbiol.">
        <title>The Global Catalogue of Microorganisms (GCM) 10K type strain sequencing project: providing services to taxonomists for standard genome sequencing and annotation.</title>
        <authorList>
            <consortium name="The Broad Institute Genomics Platform"/>
            <consortium name="The Broad Institute Genome Sequencing Center for Infectious Disease"/>
            <person name="Wu L."/>
            <person name="Ma J."/>
        </authorList>
    </citation>
    <scope>NUCLEOTIDE SEQUENCE [LARGE SCALE GENOMIC DNA]</scope>
    <source>
        <strain evidence="4">KCTC 22228</strain>
    </source>
</reference>